<sequence length="73" mass="7625">MLGDFGHGNGAPGARRVGRRGQRLYLPAGPALRALRLLPVGATRVATATSGGRRELGAPRSRLASLLQRPRAA</sequence>
<dbReference type="Proteomes" id="UP000061569">
    <property type="component" value="Chromosome"/>
</dbReference>
<evidence type="ECO:0000313" key="3">
    <source>
        <dbReference type="Proteomes" id="UP000061569"/>
    </source>
</evidence>
<dbReference type="STRING" id="69.GLE_1119"/>
<dbReference type="PATRIC" id="fig|69.6.peg.1105"/>
<reference evidence="2 3" key="1">
    <citation type="submission" date="2015-11" db="EMBL/GenBank/DDBJ databases">
        <title>Genome sequences of Lysobacter enzymogenes strain C3 and Lysobacter antibioticus ATCC 29479.</title>
        <authorList>
            <person name="Kobayashi D.Y."/>
        </authorList>
    </citation>
    <scope>NUCLEOTIDE SEQUENCE [LARGE SCALE GENOMIC DNA]</scope>
    <source>
        <strain evidence="2 3">C3</strain>
    </source>
</reference>
<accession>A0A0S2DDU0</accession>
<name>A0A0S2DDU0_LYSEN</name>
<gene>
    <name evidence="2" type="ORF">GLE_1119</name>
</gene>
<dbReference type="KEGG" id="lez:GLE_1119"/>
<evidence type="ECO:0000256" key="1">
    <source>
        <dbReference type="SAM" id="MobiDB-lite"/>
    </source>
</evidence>
<feature type="region of interest" description="Disordered" evidence="1">
    <location>
        <begin position="48"/>
        <end position="73"/>
    </location>
</feature>
<feature type="compositionally biased region" description="Gly residues" evidence="1">
    <location>
        <begin position="1"/>
        <end position="11"/>
    </location>
</feature>
<protein>
    <submittedName>
        <fullName evidence="2">Uncharacterized protein</fullName>
    </submittedName>
</protein>
<feature type="region of interest" description="Disordered" evidence="1">
    <location>
        <begin position="1"/>
        <end position="20"/>
    </location>
</feature>
<proteinExistence type="predicted"/>
<dbReference type="EMBL" id="CP013140">
    <property type="protein sequence ID" value="ALN56477.1"/>
    <property type="molecule type" value="Genomic_DNA"/>
</dbReference>
<dbReference type="AlphaFoldDB" id="A0A0S2DDU0"/>
<organism evidence="2 3">
    <name type="scientific">Lysobacter enzymogenes</name>
    <dbReference type="NCBI Taxonomy" id="69"/>
    <lineage>
        <taxon>Bacteria</taxon>
        <taxon>Pseudomonadati</taxon>
        <taxon>Pseudomonadota</taxon>
        <taxon>Gammaproteobacteria</taxon>
        <taxon>Lysobacterales</taxon>
        <taxon>Lysobacteraceae</taxon>
        <taxon>Lysobacter</taxon>
    </lineage>
</organism>
<evidence type="ECO:0000313" key="2">
    <source>
        <dbReference type="EMBL" id="ALN56477.1"/>
    </source>
</evidence>